<feature type="transmembrane region" description="Helical" evidence="5">
    <location>
        <begin position="134"/>
        <end position="153"/>
    </location>
</feature>
<dbReference type="EMBL" id="JAPRAT010000037">
    <property type="protein sequence ID" value="MCZ0704447.1"/>
    <property type="molecule type" value="Genomic_DNA"/>
</dbReference>
<evidence type="ECO:0000256" key="5">
    <source>
        <dbReference type="SAM" id="Phobius"/>
    </source>
</evidence>
<sequence>MEEFFGMLLLAFAVSLDSFMVAFTYGLRKTTLFIRSIIIIGVVSAIVFLVAMTVGELIATVLSERIAELIGGGLLIMLGIWAVLSFFRSERKEEEPEPFHFKFEIKSLGIVIQILKKPLVADIDKSGNISGMEVVLLAIALSIDAFAAGVGAALIGMSLLSVIGIGVATSLFLFMGLKAGAMFSHTKQVSYLRFIPGILLILLGLFRII</sequence>
<name>A0A9J6RFW1_9BACI</name>
<dbReference type="PROSITE" id="PS00018">
    <property type="entry name" value="EF_HAND_1"/>
    <property type="match status" value="1"/>
</dbReference>
<dbReference type="PANTHER" id="PTHR35529">
    <property type="entry name" value="MANGANESE EFFLUX PUMP MNTP-RELATED"/>
    <property type="match status" value="1"/>
</dbReference>
<comment type="caution">
    <text evidence="6">The sequence shown here is derived from an EMBL/GenBank/DDBJ whole genome shotgun (WGS) entry which is preliminary data.</text>
</comment>
<dbReference type="InterPro" id="IPR003810">
    <property type="entry name" value="Mntp/YtaF"/>
</dbReference>
<dbReference type="InterPro" id="IPR014205">
    <property type="entry name" value="Spore_YtaF"/>
</dbReference>
<feature type="transmembrane region" description="Helical" evidence="5">
    <location>
        <begin position="66"/>
        <end position="87"/>
    </location>
</feature>
<dbReference type="AlphaFoldDB" id="A0A9J6RFW1"/>
<feature type="transmembrane region" description="Helical" evidence="5">
    <location>
        <begin position="6"/>
        <end position="25"/>
    </location>
</feature>
<proteinExistence type="predicted"/>
<accession>A0A9J6RFW1</accession>
<dbReference type="Pfam" id="PF02659">
    <property type="entry name" value="Mntp"/>
    <property type="match status" value="2"/>
</dbReference>
<evidence type="ECO:0000256" key="4">
    <source>
        <dbReference type="ARBA" id="ARBA00023136"/>
    </source>
</evidence>
<keyword evidence="2 5" id="KW-0812">Transmembrane</keyword>
<gene>
    <name evidence="6" type="primary">ytaF</name>
    <name evidence="6" type="ORF">OWO01_14650</name>
</gene>
<evidence type="ECO:0000313" key="7">
    <source>
        <dbReference type="Proteomes" id="UP001084197"/>
    </source>
</evidence>
<dbReference type="PANTHER" id="PTHR35529:SF2">
    <property type="entry name" value="SPORULATION PROTEIN YTAF-RELATED"/>
    <property type="match status" value="1"/>
</dbReference>
<feature type="transmembrane region" description="Helical" evidence="5">
    <location>
        <begin position="159"/>
        <end position="177"/>
    </location>
</feature>
<dbReference type="Proteomes" id="UP001084197">
    <property type="component" value="Unassembled WGS sequence"/>
</dbReference>
<keyword evidence="7" id="KW-1185">Reference proteome</keyword>
<feature type="transmembrane region" description="Helical" evidence="5">
    <location>
        <begin position="189"/>
        <end position="208"/>
    </location>
</feature>
<evidence type="ECO:0000313" key="6">
    <source>
        <dbReference type="EMBL" id="MCZ0704447.1"/>
    </source>
</evidence>
<keyword evidence="1" id="KW-1003">Cell membrane</keyword>
<dbReference type="RefSeq" id="WP_268781220.1">
    <property type="nucleotide sequence ID" value="NZ_JAPRAT010000037.1"/>
</dbReference>
<keyword evidence="3 5" id="KW-1133">Transmembrane helix</keyword>
<protein>
    <submittedName>
        <fullName evidence="6">Sporulation membrane protein YtaF</fullName>
    </submittedName>
</protein>
<dbReference type="NCBIfam" id="TIGR02840">
    <property type="entry name" value="spore_YtaF"/>
    <property type="match status" value="1"/>
</dbReference>
<keyword evidence="4 5" id="KW-0472">Membrane</keyword>
<evidence type="ECO:0000256" key="3">
    <source>
        <dbReference type="ARBA" id="ARBA00022989"/>
    </source>
</evidence>
<reference evidence="6" key="1">
    <citation type="submission" date="2022-11" db="EMBL/GenBank/DDBJ databases">
        <title>WGS of Natronobacillus azotifigens 24KS-1, an anaerobic diazotrophic haloalkaliphile from soda-rich habitats.</title>
        <authorList>
            <person name="Sorokin D.Y."/>
            <person name="Merkel A.Y."/>
        </authorList>
    </citation>
    <scope>NUCLEOTIDE SEQUENCE</scope>
    <source>
        <strain evidence="6">24KS-1</strain>
    </source>
</reference>
<feature type="transmembrane region" description="Helical" evidence="5">
    <location>
        <begin position="32"/>
        <end position="54"/>
    </location>
</feature>
<evidence type="ECO:0000256" key="2">
    <source>
        <dbReference type="ARBA" id="ARBA00022692"/>
    </source>
</evidence>
<evidence type="ECO:0000256" key="1">
    <source>
        <dbReference type="ARBA" id="ARBA00022475"/>
    </source>
</evidence>
<organism evidence="6 7">
    <name type="scientific">Natronobacillus azotifigens</name>
    <dbReference type="NCBI Taxonomy" id="472978"/>
    <lineage>
        <taxon>Bacteria</taxon>
        <taxon>Bacillati</taxon>
        <taxon>Bacillota</taxon>
        <taxon>Bacilli</taxon>
        <taxon>Bacillales</taxon>
        <taxon>Bacillaceae</taxon>
        <taxon>Natronobacillus</taxon>
    </lineage>
</organism>
<dbReference type="InterPro" id="IPR018247">
    <property type="entry name" value="EF_Hand_1_Ca_BS"/>
</dbReference>